<name>A0A9D4A8G5_9ROSI</name>
<proteinExistence type="predicted"/>
<dbReference type="Proteomes" id="UP000828251">
    <property type="component" value="Unassembled WGS sequence"/>
</dbReference>
<dbReference type="EMBL" id="JAIQCV010000005">
    <property type="protein sequence ID" value="KAH1096619.1"/>
    <property type="molecule type" value="Genomic_DNA"/>
</dbReference>
<accession>A0A9D4A8G5</accession>
<feature type="non-terminal residue" evidence="1">
    <location>
        <position position="58"/>
    </location>
</feature>
<keyword evidence="2" id="KW-1185">Reference proteome</keyword>
<evidence type="ECO:0000313" key="1">
    <source>
        <dbReference type="EMBL" id="KAH1096619.1"/>
    </source>
</evidence>
<gene>
    <name evidence="1" type="ORF">J1N35_013540</name>
</gene>
<comment type="caution">
    <text evidence="1">The sequence shown here is derived from an EMBL/GenBank/DDBJ whole genome shotgun (WGS) entry which is preliminary data.</text>
</comment>
<sequence>MSVSIIRERQKLDNVDYMCISHILNGLFKGLFDNYQNEITGKELRDKLETRYMTVDAT</sequence>
<evidence type="ECO:0000313" key="2">
    <source>
        <dbReference type="Proteomes" id="UP000828251"/>
    </source>
</evidence>
<protein>
    <submittedName>
        <fullName evidence="1">Uncharacterized protein</fullName>
    </submittedName>
</protein>
<dbReference type="AlphaFoldDB" id="A0A9D4A8G5"/>
<organism evidence="1 2">
    <name type="scientific">Gossypium stocksii</name>
    <dbReference type="NCBI Taxonomy" id="47602"/>
    <lineage>
        <taxon>Eukaryota</taxon>
        <taxon>Viridiplantae</taxon>
        <taxon>Streptophyta</taxon>
        <taxon>Embryophyta</taxon>
        <taxon>Tracheophyta</taxon>
        <taxon>Spermatophyta</taxon>
        <taxon>Magnoliopsida</taxon>
        <taxon>eudicotyledons</taxon>
        <taxon>Gunneridae</taxon>
        <taxon>Pentapetalae</taxon>
        <taxon>rosids</taxon>
        <taxon>malvids</taxon>
        <taxon>Malvales</taxon>
        <taxon>Malvaceae</taxon>
        <taxon>Malvoideae</taxon>
        <taxon>Gossypium</taxon>
    </lineage>
</organism>
<reference evidence="1 2" key="1">
    <citation type="journal article" date="2021" name="Plant Biotechnol. J.">
        <title>Multi-omics assisted identification of the key and species-specific regulatory components of drought-tolerant mechanisms in Gossypium stocksii.</title>
        <authorList>
            <person name="Yu D."/>
            <person name="Ke L."/>
            <person name="Zhang D."/>
            <person name="Wu Y."/>
            <person name="Sun Y."/>
            <person name="Mei J."/>
            <person name="Sun J."/>
            <person name="Sun Y."/>
        </authorList>
    </citation>
    <scope>NUCLEOTIDE SEQUENCE [LARGE SCALE GENOMIC DNA]</scope>
    <source>
        <strain evidence="2">cv. E1</strain>
        <tissue evidence="1">Leaf</tissue>
    </source>
</reference>